<organism evidence="9 10">
    <name type="scientific">Alloiococcus otitis ATCC 51267</name>
    <dbReference type="NCBI Taxonomy" id="883081"/>
    <lineage>
        <taxon>Bacteria</taxon>
        <taxon>Bacillati</taxon>
        <taxon>Bacillota</taxon>
        <taxon>Bacilli</taxon>
        <taxon>Lactobacillales</taxon>
        <taxon>Carnobacteriaceae</taxon>
        <taxon>Alloiococcus</taxon>
    </lineage>
</organism>
<dbReference type="InterPro" id="IPR016454">
    <property type="entry name" value="Cysteine_dSase"/>
</dbReference>
<feature type="domain" description="Aminotransferase class V" evidence="8">
    <location>
        <begin position="2"/>
        <end position="362"/>
    </location>
</feature>
<evidence type="ECO:0000313" key="10">
    <source>
        <dbReference type="Proteomes" id="UP000009875"/>
    </source>
</evidence>
<keyword evidence="10" id="KW-1185">Reference proteome</keyword>
<keyword evidence="3" id="KW-0479">Metal-binding</keyword>
<accession>K9EB10</accession>
<dbReference type="HOGENOM" id="CLU_003433_0_0_9"/>
<dbReference type="eggNOG" id="COG1104">
    <property type="taxonomic scope" value="Bacteria"/>
</dbReference>
<dbReference type="SUPFAM" id="SSF53383">
    <property type="entry name" value="PLP-dependent transferases"/>
    <property type="match status" value="1"/>
</dbReference>
<dbReference type="PATRIC" id="fig|883081.3.peg.140"/>
<evidence type="ECO:0000256" key="1">
    <source>
        <dbReference type="ARBA" id="ARBA00001933"/>
    </source>
</evidence>
<dbReference type="PANTHER" id="PTHR11601:SF50">
    <property type="entry name" value="CYSTEINE DESULFURASE ISCS 2-RELATED"/>
    <property type="match status" value="1"/>
</dbReference>
<reference evidence="9 10" key="1">
    <citation type="submission" date="2012-09" db="EMBL/GenBank/DDBJ databases">
        <title>The Genome Sequence of Alloiococcus otitis ATCC 51267.</title>
        <authorList>
            <consortium name="The Broad Institute Genome Sequencing Platform"/>
            <person name="Earl A."/>
            <person name="Ward D."/>
            <person name="Feldgarden M."/>
            <person name="Gevers D."/>
            <person name="Huys G."/>
            <person name="Walker B."/>
            <person name="Young S.K."/>
            <person name="Zeng Q."/>
            <person name="Gargeya S."/>
            <person name="Fitzgerald M."/>
            <person name="Haas B."/>
            <person name="Abouelleil A."/>
            <person name="Alvarado L."/>
            <person name="Arachchi H.M."/>
            <person name="Berlin A.M."/>
            <person name="Chapman S.B."/>
            <person name="Goldberg J."/>
            <person name="Griggs A."/>
            <person name="Gujja S."/>
            <person name="Hansen M."/>
            <person name="Howarth C."/>
            <person name="Imamovic A."/>
            <person name="Larimer J."/>
            <person name="McCowen C."/>
            <person name="Montmayeur A."/>
            <person name="Murphy C."/>
            <person name="Neiman D."/>
            <person name="Pearson M."/>
            <person name="Priest M."/>
            <person name="Roberts A."/>
            <person name="Saif S."/>
            <person name="Shea T."/>
            <person name="Sisk P."/>
            <person name="Sykes S."/>
            <person name="Wortman J."/>
            <person name="Nusbaum C."/>
            <person name="Birren B."/>
        </authorList>
    </citation>
    <scope>NUCLEOTIDE SEQUENCE [LARGE SCALE GENOMIC DNA]</scope>
    <source>
        <strain evidence="9 10">ATCC 51267</strain>
    </source>
</reference>
<evidence type="ECO:0000256" key="4">
    <source>
        <dbReference type="ARBA" id="ARBA00022898"/>
    </source>
</evidence>
<dbReference type="InterPro" id="IPR020578">
    <property type="entry name" value="Aminotrans_V_PyrdxlP_BS"/>
</dbReference>
<keyword evidence="4" id="KW-0663">Pyridoxal phosphate</keyword>
<dbReference type="OrthoDB" id="9808002at2"/>
<dbReference type="InterPro" id="IPR000192">
    <property type="entry name" value="Aminotrans_V_dom"/>
</dbReference>
<dbReference type="GO" id="GO:0051536">
    <property type="term" value="F:iron-sulfur cluster binding"/>
    <property type="evidence" value="ECO:0007669"/>
    <property type="project" value="UniProtKB-KW"/>
</dbReference>
<dbReference type="AlphaFoldDB" id="K9EB10"/>
<dbReference type="InterPro" id="IPR015421">
    <property type="entry name" value="PyrdxlP-dep_Trfase_major"/>
</dbReference>
<evidence type="ECO:0000256" key="6">
    <source>
        <dbReference type="ARBA" id="ARBA00023014"/>
    </source>
</evidence>
<comment type="caution">
    <text evidence="9">The sequence shown here is derived from an EMBL/GenBank/DDBJ whole genome shotgun (WGS) entry which is preliminary data.</text>
</comment>
<dbReference type="InterPro" id="IPR015422">
    <property type="entry name" value="PyrdxlP-dep_Trfase_small"/>
</dbReference>
<name>K9EB10_9LACT</name>
<protein>
    <recommendedName>
        <fullName evidence="8">Aminotransferase class V domain-containing protein</fullName>
    </recommendedName>
</protein>
<dbReference type="RefSeq" id="WP_003776310.1">
    <property type="nucleotide sequence ID" value="NZ_JH992957.1"/>
</dbReference>
<dbReference type="PANTHER" id="PTHR11601">
    <property type="entry name" value="CYSTEINE DESULFURYLASE FAMILY MEMBER"/>
    <property type="match status" value="1"/>
</dbReference>
<evidence type="ECO:0000313" key="9">
    <source>
        <dbReference type="EMBL" id="EKU94409.1"/>
    </source>
</evidence>
<keyword evidence="5" id="KW-0408">Iron</keyword>
<evidence type="ECO:0000256" key="5">
    <source>
        <dbReference type="ARBA" id="ARBA00023004"/>
    </source>
</evidence>
<dbReference type="Pfam" id="PF00266">
    <property type="entry name" value="Aminotran_5"/>
    <property type="match status" value="1"/>
</dbReference>
<dbReference type="EMBL" id="AGXA01000002">
    <property type="protein sequence ID" value="EKU94409.1"/>
    <property type="molecule type" value="Genomic_DNA"/>
</dbReference>
<evidence type="ECO:0000259" key="8">
    <source>
        <dbReference type="Pfam" id="PF00266"/>
    </source>
</evidence>
<evidence type="ECO:0000256" key="7">
    <source>
        <dbReference type="RuleBase" id="RU004504"/>
    </source>
</evidence>
<keyword evidence="6" id="KW-0411">Iron-sulfur</keyword>
<evidence type="ECO:0000256" key="3">
    <source>
        <dbReference type="ARBA" id="ARBA00022723"/>
    </source>
</evidence>
<dbReference type="Gene3D" id="1.10.260.50">
    <property type="match status" value="1"/>
</dbReference>
<dbReference type="InterPro" id="IPR015424">
    <property type="entry name" value="PyrdxlP-dep_Trfase"/>
</dbReference>
<dbReference type="Proteomes" id="UP000009875">
    <property type="component" value="Unassembled WGS sequence"/>
</dbReference>
<comment type="similarity">
    <text evidence="2">Belongs to the class-V pyridoxal-phosphate-dependent aminotransferase family. NifS/IscS subfamily.</text>
</comment>
<comment type="cofactor">
    <cofactor evidence="1 7">
        <name>pyridoxal 5'-phosphate</name>
        <dbReference type="ChEBI" id="CHEBI:597326"/>
    </cofactor>
</comment>
<dbReference type="PROSITE" id="PS00595">
    <property type="entry name" value="AA_TRANSFER_CLASS_5"/>
    <property type="match status" value="1"/>
</dbReference>
<dbReference type="Gene3D" id="3.40.640.10">
    <property type="entry name" value="Type I PLP-dependent aspartate aminotransferase-like (Major domain)"/>
    <property type="match status" value="1"/>
</dbReference>
<evidence type="ECO:0000256" key="2">
    <source>
        <dbReference type="ARBA" id="ARBA00006490"/>
    </source>
</evidence>
<dbReference type="STRING" id="883081.HMPREF9698_00137"/>
<dbReference type="PIRSF" id="PIRSF005572">
    <property type="entry name" value="NifS"/>
    <property type="match status" value="1"/>
</dbReference>
<gene>
    <name evidence="9" type="ORF">HMPREF9698_00137</name>
</gene>
<dbReference type="GO" id="GO:0046872">
    <property type="term" value="F:metal ion binding"/>
    <property type="evidence" value="ECO:0007669"/>
    <property type="project" value="UniProtKB-KW"/>
</dbReference>
<sequence length="380" mass="42056">MIYFDNSATTPIYPQALESYVKVSQNYFGNPSSLHQLGETASKLLNQARYQIAKIMGVMPSEIYFTSGGSEGDNWVIKGTARAKSFYGKHLITSKIEHPAVMNTMKELEDQGFEVTYLNVDQKGYIDLEELKDALRPDTILLSLIAVNNEMGVVQPIEAISEILKDYPSVHFHLDAVQTVGQVDLHLGEESRVDMAVFSGHKFHGPRGVGFVYVKSGKNLTPLVEGGGQEGNKRSGTENLPAIVAMAKALRMVTDQAGQSQLPKLRDKLLKGLVKYPDIDLFSPQEGAPHILTFGIQNVRGEVTVHAFEEEDIYLSTTSACSSRSNRESSTLLAMGVKPGHAQTAVRISLSFDNNLEEVDEFLRVLDKVYQQFEPVRQSK</sequence>
<dbReference type="GO" id="GO:0003824">
    <property type="term" value="F:catalytic activity"/>
    <property type="evidence" value="ECO:0007669"/>
    <property type="project" value="UniProtKB-ARBA"/>
</dbReference>
<dbReference type="Gene3D" id="3.90.1150.10">
    <property type="entry name" value="Aspartate Aminotransferase, domain 1"/>
    <property type="match status" value="1"/>
</dbReference>
<proteinExistence type="inferred from homology"/>